<dbReference type="OrthoDB" id="1164099at2"/>
<reference evidence="1 2" key="1">
    <citation type="submission" date="2017-03" db="EMBL/GenBank/DDBJ databases">
        <title>Draft genome sequence of Streptomyces scabrisporus NF3, endophyte isolated from Amphipterygium adstringens.</title>
        <authorList>
            <person name="Vazquez M."/>
            <person name="Ceapa C.D."/>
            <person name="Rodriguez Luna D."/>
            <person name="Sanchez Esquivel S."/>
        </authorList>
    </citation>
    <scope>NUCLEOTIDE SEQUENCE [LARGE SCALE GENOMIC DNA]</scope>
    <source>
        <strain evidence="1 2">NF3</strain>
    </source>
</reference>
<proteinExistence type="predicted"/>
<sequence length="103" mass="11540">MSNPRFIAGNTAIDDWQQHVEEDNGTGIYIDVDTSAGNFSETPVYTANLCGRDSMWTTTGGNTIYTPTAKGFRIYVRWQDGRPLPVEYAVSHGWYISWVATEV</sequence>
<dbReference type="EMBL" id="MWQN01000004">
    <property type="protein sequence ID" value="OPC77358.1"/>
    <property type="molecule type" value="Genomic_DNA"/>
</dbReference>
<organism evidence="1 2">
    <name type="scientific">Embleya scabrispora</name>
    <dbReference type="NCBI Taxonomy" id="159449"/>
    <lineage>
        <taxon>Bacteria</taxon>
        <taxon>Bacillati</taxon>
        <taxon>Actinomycetota</taxon>
        <taxon>Actinomycetes</taxon>
        <taxon>Kitasatosporales</taxon>
        <taxon>Streptomycetaceae</taxon>
        <taxon>Embleya</taxon>
    </lineage>
</organism>
<gene>
    <name evidence="1" type="ORF">B4N89_43355</name>
</gene>
<dbReference type="RefSeq" id="WP_078982114.1">
    <property type="nucleotide sequence ID" value="NZ_MWQN01000004.1"/>
</dbReference>
<evidence type="ECO:0000313" key="2">
    <source>
        <dbReference type="Proteomes" id="UP000190037"/>
    </source>
</evidence>
<evidence type="ECO:0000313" key="1">
    <source>
        <dbReference type="EMBL" id="OPC77358.1"/>
    </source>
</evidence>
<accession>A0A1T3NKW6</accession>
<comment type="caution">
    <text evidence="1">The sequence shown here is derived from an EMBL/GenBank/DDBJ whole genome shotgun (WGS) entry which is preliminary data.</text>
</comment>
<protein>
    <submittedName>
        <fullName evidence="1">Uncharacterized protein</fullName>
    </submittedName>
</protein>
<dbReference type="AlphaFoldDB" id="A0A1T3NKW6"/>
<keyword evidence="2" id="KW-1185">Reference proteome</keyword>
<dbReference type="Proteomes" id="UP000190037">
    <property type="component" value="Unassembled WGS sequence"/>
</dbReference>
<name>A0A1T3NKW6_9ACTN</name>